<comment type="subcellular location">
    <subcellularLocation>
        <location evidence="1">Membrane</location>
        <topology evidence="1">Multi-pass membrane protein</topology>
    </subcellularLocation>
</comment>
<keyword evidence="3 9" id="KW-0808">Transferase</keyword>
<dbReference type="InterPro" id="IPR003362">
    <property type="entry name" value="Bact_transf"/>
</dbReference>
<feature type="domain" description="Bacterial sugar transferase" evidence="8">
    <location>
        <begin position="271"/>
        <end position="454"/>
    </location>
</feature>
<dbReference type="Pfam" id="PF02397">
    <property type="entry name" value="Bac_transf"/>
    <property type="match status" value="1"/>
</dbReference>
<feature type="transmembrane region" description="Helical" evidence="7">
    <location>
        <begin position="112"/>
        <end position="134"/>
    </location>
</feature>
<dbReference type="Proteomes" id="UP001251524">
    <property type="component" value="Unassembled WGS sequence"/>
</dbReference>
<dbReference type="RefSeq" id="WP_310059968.1">
    <property type="nucleotide sequence ID" value="NZ_JAVDVY010000001.1"/>
</dbReference>
<comment type="caution">
    <text evidence="9">The sequence shown here is derived from an EMBL/GenBank/DDBJ whole genome shotgun (WGS) entry which is preliminary data.</text>
</comment>
<dbReference type="NCBIfam" id="TIGR03025">
    <property type="entry name" value="EPS_sugtrans"/>
    <property type="match status" value="1"/>
</dbReference>
<protein>
    <submittedName>
        <fullName evidence="9">Sugar transferase (PEP-CTERM system associated)</fullName>
    </submittedName>
</protein>
<gene>
    <name evidence="9" type="ORF">J2X06_001351</name>
</gene>
<keyword evidence="4 7" id="KW-0812">Transmembrane</keyword>
<dbReference type="NCBIfam" id="TIGR03013">
    <property type="entry name" value="EpsB_2"/>
    <property type="match status" value="1"/>
</dbReference>
<evidence type="ECO:0000313" key="10">
    <source>
        <dbReference type="Proteomes" id="UP001251524"/>
    </source>
</evidence>
<sequence length="460" mass="51605">MTSRKSRVIRLLWLAESLLLVVAVLAAAWARFLNDQAGFDYFISNAPLRAVVVATFITVSMAAFGLYQVHVRLNRLDFVLRLLMSFAFGGIALLVLYYLVPRVYIGRGVLALALALGMAGVLLLRGLLLSALGVDAFKRRVLVLGAGANACLITSRLRRQADRQSFVLVGFIPAPSQPVQVPEDQLLATNFGLAEIARWLHVDEIVVAVDERRGGLPMAEMLTCAQQGVEVSDLSTFFEREAGMVRLDVADPSSLVFSGGFDHSVPRRLNKRLFDLVAASALLLVAWPVMLLVALAIWHESGGPIFYRQTRVGLNGRPFELVKFRSMRVDAEQDGVARWARRDDDRSTRVGRFIRMTRLDELPQLFNVLRGEMSFVGPRPERPQFVDMLSQEIRYYDVRHCMKPGLTGWAQLRYPYGASVEDAAEKLTFDLFYVKNHGLMFDLMILLQTVEVVLFRRGAR</sequence>
<accession>A0ABU1W9M8</accession>
<evidence type="ECO:0000313" key="9">
    <source>
        <dbReference type="EMBL" id="MDR7134167.1"/>
    </source>
</evidence>
<keyword evidence="10" id="KW-1185">Reference proteome</keyword>
<feature type="transmembrane region" description="Helical" evidence="7">
    <location>
        <begin position="12"/>
        <end position="30"/>
    </location>
</feature>
<feature type="transmembrane region" description="Helical" evidence="7">
    <location>
        <begin position="79"/>
        <end position="100"/>
    </location>
</feature>
<evidence type="ECO:0000259" key="8">
    <source>
        <dbReference type="Pfam" id="PF02397"/>
    </source>
</evidence>
<proteinExistence type="inferred from homology"/>
<dbReference type="PANTHER" id="PTHR30576">
    <property type="entry name" value="COLANIC BIOSYNTHESIS UDP-GLUCOSE LIPID CARRIER TRANSFERASE"/>
    <property type="match status" value="1"/>
</dbReference>
<reference evidence="9 10" key="1">
    <citation type="submission" date="2023-07" db="EMBL/GenBank/DDBJ databases">
        <title>Sorghum-associated microbial communities from plants grown in Nebraska, USA.</title>
        <authorList>
            <person name="Schachtman D."/>
        </authorList>
    </citation>
    <scope>NUCLEOTIDE SEQUENCE [LARGE SCALE GENOMIC DNA]</scope>
    <source>
        <strain evidence="9 10">BE198</strain>
    </source>
</reference>
<evidence type="ECO:0000256" key="6">
    <source>
        <dbReference type="ARBA" id="ARBA00023136"/>
    </source>
</evidence>
<keyword evidence="5 7" id="KW-1133">Transmembrane helix</keyword>
<dbReference type="PANTHER" id="PTHR30576:SF21">
    <property type="entry name" value="UDP-GLUCOSE:UNDECAPRENYL-PHOSPHATE GLUCOSE-1-PHOSPHATE TRANSFERASE"/>
    <property type="match status" value="1"/>
</dbReference>
<comment type="similarity">
    <text evidence="2">Belongs to the bacterial sugar transferase family.</text>
</comment>
<evidence type="ECO:0000256" key="2">
    <source>
        <dbReference type="ARBA" id="ARBA00006464"/>
    </source>
</evidence>
<evidence type="ECO:0000256" key="5">
    <source>
        <dbReference type="ARBA" id="ARBA00022989"/>
    </source>
</evidence>
<evidence type="ECO:0000256" key="3">
    <source>
        <dbReference type="ARBA" id="ARBA00022679"/>
    </source>
</evidence>
<keyword evidence="6 7" id="KW-0472">Membrane</keyword>
<organism evidence="9 10">
    <name type="scientific">Lysobacter niastensis</name>
    <dbReference type="NCBI Taxonomy" id="380629"/>
    <lineage>
        <taxon>Bacteria</taxon>
        <taxon>Pseudomonadati</taxon>
        <taxon>Pseudomonadota</taxon>
        <taxon>Gammaproteobacteria</taxon>
        <taxon>Lysobacterales</taxon>
        <taxon>Lysobacteraceae</taxon>
        <taxon>Lysobacter</taxon>
    </lineage>
</organism>
<evidence type="ECO:0000256" key="7">
    <source>
        <dbReference type="SAM" id="Phobius"/>
    </source>
</evidence>
<feature type="transmembrane region" description="Helical" evidence="7">
    <location>
        <begin position="50"/>
        <end position="67"/>
    </location>
</feature>
<evidence type="ECO:0000256" key="1">
    <source>
        <dbReference type="ARBA" id="ARBA00004141"/>
    </source>
</evidence>
<feature type="transmembrane region" description="Helical" evidence="7">
    <location>
        <begin position="273"/>
        <end position="298"/>
    </location>
</feature>
<dbReference type="EMBL" id="JAVDVY010000001">
    <property type="protein sequence ID" value="MDR7134167.1"/>
    <property type="molecule type" value="Genomic_DNA"/>
</dbReference>
<name>A0ABU1W9M8_9GAMM</name>
<dbReference type="GO" id="GO:0016740">
    <property type="term" value="F:transferase activity"/>
    <property type="evidence" value="ECO:0007669"/>
    <property type="project" value="UniProtKB-KW"/>
</dbReference>
<dbReference type="InterPro" id="IPR017475">
    <property type="entry name" value="EPS_sugar_tfrase"/>
</dbReference>
<evidence type="ECO:0000256" key="4">
    <source>
        <dbReference type="ARBA" id="ARBA00022692"/>
    </source>
</evidence>
<dbReference type="InterPro" id="IPR017464">
    <property type="entry name" value="Sugar_tfrase_EpsB_2"/>
</dbReference>